<name>C0W8I1_9ACTO</name>
<gene>
    <name evidence="1" type="ORF">HMPREF0058_2175</name>
</gene>
<protein>
    <submittedName>
        <fullName evidence="1">Uncharacterized protein</fullName>
    </submittedName>
</protein>
<dbReference type="HOGENOM" id="CLU_3036673_0_0_11"/>
<organism evidence="1 2">
    <name type="scientific">Actinomyces urogenitalis DSM 15434</name>
    <dbReference type="NCBI Taxonomy" id="525246"/>
    <lineage>
        <taxon>Bacteria</taxon>
        <taxon>Bacillati</taxon>
        <taxon>Actinomycetota</taxon>
        <taxon>Actinomycetes</taxon>
        <taxon>Actinomycetales</taxon>
        <taxon>Actinomycetaceae</taxon>
        <taxon>Actinomyces</taxon>
    </lineage>
</organism>
<dbReference type="EMBL" id="ACFH01000198">
    <property type="protein sequence ID" value="EEH64969.1"/>
    <property type="molecule type" value="Genomic_DNA"/>
</dbReference>
<reference evidence="1 2" key="1">
    <citation type="submission" date="2009-01" db="EMBL/GenBank/DDBJ databases">
        <authorList>
            <person name="Qin X."/>
            <person name="Bachman B."/>
            <person name="Battles P."/>
            <person name="Bell A."/>
            <person name="Bess C."/>
            <person name="Bickham C."/>
            <person name="Chaboub L."/>
            <person name="Chen D."/>
            <person name="Coyle M."/>
            <person name="Deiros D.R."/>
            <person name="Dinh H."/>
            <person name="Forbes L."/>
            <person name="Fowler G."/>
            <person name="Francisco L."/>
            <person name="Fu Q."/>
            <person name="Gubbala S."/>
            <person name="Hale W."/>
            <person name="Han Y."/>
            <person name="Hemphill L."/>
            <person name="Highlander S.K."/>
            <person name="Hirani K."/>
            <person name="Hogues M."/>
            <person name="Jackson L."/>
            <person name="Jakkamsetti A."/>
            <person name="Javaid M."/>
            <person name="Jiang H."/>
            <person name="Korchina V."/>
            <person name="Kovar C."/>
            <person name="Lara F."/>
            <person name="Lee S."/>
            <person name="Mata R."/>
            <person name="Mathew T."/>
            <person name="Moen C."/>
            <person name="Morales K."/>
            <person name="Munidasa M."/>
            <person name="Nazareth L."/>
            <person name="Ngo R."/>
            <person name="Nguyen L."/>
            <person name="Okwuonu G."/>
            <person name="Ongeri F."/>
            <person name="Patil S."/>
            <person name="Petrosino J."/>
            <person name="Pham C."/>
            <person name="Pham P."/>
            <person name="Pu L.-L."/>
            <person name="Puazo M."/>
            <person name="Raj R."/>
            <person name="Reid J."/>
            <person name="Rouhana J."/>
            <person name="Saada N."/>
            <person name="Shang Y."/>
            <person name="Simmons D."/>
            <person name="Thornton R."/>
            <person name="Warren J."/>
            <person name="Weissenberger G."/>
            <person name="Zhang J."/>
            <person name="Zhang L."/>
            <person name="Zhou C."/>
            <person name="Zhu D."/>
            <person name="Muzny D."/>
            <person name="Worley K."/>
            <person name="Gibbs R."/>
        </authorList>
    </citation>
    <scope>NUCLEOTIDE SEQUENCE [LARGE SCALE GENOMIC DNA]</scope>
    <source>
        <strain evidence="1 2">DSM 15434</strain>
    </source>
</reference>
<evidence type="ECO:0000313" key="2">
    <source>
        <dbReference type="Proteomes" id="UP000004778"/>
    </source>
</evidence>
<accession>C0W8I1</accession>
<comment type="caution">
    <text evidence="1">The sequence shown here is derived from an EMBL/GenBank/DDBJ whole genome shotgun (WGS) entry which is preliminary data.</text>
</comment>
<dbReference type="Proteomes" id="UP000004778">
    <property type="component" value="Unassembled WGS sequence"/>
</dbReference>
<keyword evidence="2" id="KW-1185">Reference proteome</keyword>
<dbReference type="AlphaFoldDB" id="C0W8I1"/>
<proteinExistence type="predicted"/>
<evidence type="ECO:0000313" key="1">
    <source>
        <dbReference type="EMBL" id="EEH64969.1"/>
    </source>
</evidence>
<feature type="non-terminal residue" evidence="1">
    <location>
        <position position="55"/>
    </location>
</feature>
<sequence>MACGPLVRALRGLACLEEGRRRRSCLAVWGAGGRGGVRGHRGVRGYELRGARLGW</sequence>